<evidence type="ECO:0000259" key="1">
    <source>
        <dbReference type="Pfam" id="PF25003"/>
    </source>
</evidence>
<dbReference type="PANTHER" id="PTHR35710:SF1">
    <property type="entry name" value="OBP3-RESPONSIVE PROTEIN 4 (ORG4)"/>
    <property type="match status" value="1"/>
</dbReference>
<proteinExistence type="predicted"/>
<name>A0A2K3NEN6_TRIPR</name>
<evidence type="ECO:0000313" key="2">
    <source>
        <dbReference type="EMBL" id="PNY01508.1"/>
    </source>
</evidence>
<dbReference type="PANTHER" id="PTHR35710">
    <property type="entry name" value="OBP3-RESPONSIVE PROTEIN 4 (ORG4)"/>
    <property type="match status" value="1"/>
</dbReference>
<organism evidence="2 3">
    <name type="scientific">Trifolium pratense</name>
    <name type="common">Red clover</name>
    <dbReference type="NCBI Taxonomy" id="57577"/>
    <lineage>
        <taxon>Eukaryota</taxon>
        <taxon>Viridiplantae</taxon>
        <taxon>Streptophyta</taxon>
        <taxon>Embryophyta</taxon>
        <taxon>Tracheophyta</taxon>
        <taxon>Spermatophyta</taxon>
        <taxon>Magnoliopsida</taxon>
        <taxon>eudicotyledons</taxon>
        <taxon>Gunneridae</taxon>
        <taxon>Pentapetalae</taxon>
        <taxon>rosids</taxon>
        <taxon>fabids</taxon>
        <taxon>Fabales</taxon>
        <taxon>Fabaceae</taxon>
        <taxon>Papilionoideae</taxon>
        <taxon>50 kb inversion clade</taxon>
        <taxon>NPAAA clade</taxon>
        <taxon>Hologalegina</taxon>
        <taxon>IRL clade</taxon>
        <taxon>Trifolieae</taxon>
        <taxon>Trifolium</taxon>
    </lineage>
</organism>
<sequence length="187" mass="21513">MFSLDQILDQVLEGLRQRFRFLRPQIYNAPINECQAKLIFKPLTPEWKWKFIYEPIQHDVRILSKKIPITKFLNLQVGVGHSFKMHATGWKWKLTTCLGGDNVSRIRNKTSVGVFPGFDLRFGWRAEYVLPELTGGLGTGEPMFNMQSGRLHASLDRVEAIITHSENKNCQSLAEEVLTPVVDRTQE</sequence>
<reference evidence="2 3" key="1">
    <citation type="journal article" date="2014" name="Am. J. Bot.">
        <title>Genome assembly and annotation for red clover (Trifolium pratense; Fabaceae).</title>
        <authorList>
            <person name="Istvanek J."/>
            <person name="Jaros M."/>
            <person name="Krenek A."/>
            <person name="Repkova J."/>
        </authorList>
    </citation>
    <scope>NUCLEOTIDE SEQUENCE [LARGE SCALE GENOMIC DNA]</scope>
    <source>
        <strain evidence="3">cv. Tatra</strain>
        <tissue evidence="2">Young leaves</tissue>
    </source>
</reference>
<dbReference type="EMBL" id="ASHM01020195">
    <property type="protein sequence ID" value="PNY01508.1"/>
    <property type="molecule type" value="Genomic_DNA"/>
</dbReference>
<dbReference type="AlphaFoldDB" id="A0A2K3NEN6"/>
<protein>
    <submittedName>
        <fullName evidence="2">OBP3-responsive protein 1</fullName>
    </submittedName>
</protein>
<comment type="caution">
    <text evidence="2">The sequence shown here is derived from an EMBL/GenBank/DDBJ whole genome shotgun (WGS) entry which is preliminary data.</text>
</comment>
<gene>
    <name evidence="2" type="ORF">L195_g024807</name>
</gene>
<feature type="domain" description="DUF7781" evidence="1">
    <location>
        <begin position="19"/>
        <end position="164"/>
    </location>
</feature>
<dbReference type="Proteomes" id="UP000236291">
    <property type="component" value="Unassembled WGS sequence"/>
</dbReference>
<dbReference type="STRING" id="57577.A0A2K3NEN6"/>
<evidence type="ECO:0000313" key="3">
    <source>
        <dbReference type="Proteomes" id="UP000236291"/>
    </source>
</evidence>
<reference evidence="2 3" key="2">
    <citation type="journal article" date="2017" name="Front. Plant Sci.">
        <title>Gene Classification and Mining of Molecular Markers Useful in Red Clover (Trifolium pratense) Breeding.</title>
        <authorList>
            <person name="Istvanek J."/>
            <person name="Dluhosova J."/>
            <person name="Dluhos P."/>
            <person name="Patkova L."/>
            <person name="Nedelnik J."/>
            <person name="Repkova J."/>
        </authorList>
    </citation>
    <scope>NUCLEOTIDE SEQUENCE [LARGE SCALE GENOMIC DNA]</scope>
    <source>
        <strain evidence="3">cv. Tatra</strain>
        <tissue evidence="2">Young leaves</tissue>
    </source>
</reference>
<accession>A0A2K3NEN6</accession>
<dbReference type="InterPro" id="IPR056683">
    <property type="entry name" value="DUF7781"/>
</dbReference>
<dbReference type="Pfam" id="PF25003">
    <property type="entry name" value="DUF7781"/>
    <property type="match status" value="1"/>
</dbReference>